<protein>
    <submittedName>
        <fullName evidence="1">Uncharacterized protein</fullName>
    </submittedName>
</protein>
<dbReference type="AlphaFoldDB" id="I3S2V6"/>
<proteinExistence type="evidence at transcript level"/>
<accession>I3S2V6</accession>
<dbReference type="EMBL" id="BT134803">
    <property type="protein sequence ID" value="AFK34598.1"/>
    <property type="molecule type" value="mRNA"/>
</dbReference>
<organism evidence="1">
    <name type="scientific">Medicago truncatula</name>
    <name type="common">Barrel medic</name>
    <name type="synonym">Medicago tribuloides</name>
    <dbReference type="NCBI Taxonomy" id="3880"/>
    <lineage>
        <taxon>Eukaryota</taxon>
        <taxon>Viridiplantae</taxon>
        <taxon>Streptophyta</taxon>
        <taxon>Embryophyta</taxon>
        <taxon>Tracheophyta</taxon>
        <taxon>Spermatophyta</taxon>
        <taxon>Magnoliopsida</taxon>
        <taxon>eudicotyledons</taxon>
        <taxon>Gunneridae</taxon>
        <taxon>Pentapetalae</taxon>
        <taxon>rosids</taxon>
        <taxon>fabids</taxon>
        <taxon>Fabales</taxon>
        <taxon>Fabaceae</taxon>
        <taxon>Papilionoideae</taxon>
        <taxon>50 kb inversion clade</taxon>
        <taxon>NPAAA clade</taxon>
        <taxon>Hologalegina</taxon>
        <taxon>IRL clade</taxon>
        <taxon>Trifolieae</taxon>
        <taxon>Medicago</taxon>
    </lineage>
</organism>
<reference evidence="1" key="1">
    <citation type="submission" date="2012-05" db="EMBL/GenBank/DDBJ databases">
        <authorList>
            <person name="Krishnakumar V."/>
            <person name="Cheung F."/>
            <person name="Xiao Y."/>
            <person name="Chan A."/>
            <person name="Moskal W.A."/>
            <person name="Town C.D."/>
        </authorList>
    </citation>
    <scope>NUCLEOTIDE SEQUENCE</scope>
</reference>
<evidence type="ECO:0000313" key="1">
    <source>
        <dbReference type="EMBL" id="AFK34598.1"/>
    </source>
</evidence>
<sequence length="35" mass="4073">MSEDGIRRSGWRRSDVLRSHLILIVNVEKVFCNSV</sequence>
<name>I3S2V6_MEDTR</name>